<dbReference type="InterPro" id="IPR015500">
    <property type="entry name" value="Peptidase_S8_subtilisin-rel"/>
</dbReference>
<dbReference type="GO" id="GO:0006508">
    <property type="term" value="P:proteolysis"/>
    <property type="evidence" value="ECO:0007669"/>
    <property type="project" value="UniProtKB-KW"/>
</dbReference>
<evidence type="ECO:0000256" key="1">
    <source>
        <dbReference type="ARBA" id="ARBA00011073"/>
    </source>
</evidence>
<protein>
    <recommendedName>
        <fullName evidence="7">subtilisin</fullName>
        <ecNumber evidence="7">3.4.21.62</ecNumber>
    </recommendedName>
</protein>
<keyword evidence="5" id="KW-0865">Zymogen</keyword>
<dbReference type="PANTHER" id="PTHR43399:SF4">
    <property type="entry name" value="CELL WALL-ASSOCIATED PROTEASE"/>
    <property type="match status" value="1"/>
</dbReference>
<evidence type="ECO:0000256" key="10">
    <source>
        <dbReference type="SAM" id="SignalP"/>
    </source>
</evidence>
<evidence type="ECO:0000259" key="11">
    <source>
        <dbReference type="Pfam" id="PF00082"/>
    </source>
</evidence>
<evidence type="ECO:0000256" key="2">
    <source>
        <dbReference type="ARBA" id="ARBA00022670"/>
    </source>
</evidence>
<evidence type="ECO:0000256" key="6">
    <source>
        <dbReference type="ARBA" id="ARBA00023529"/>
    </source>
</evidence>
<keyword evidence="2" id="KW-0645">Protease</keyword>
<organism evidence="12 13">
    <name type="scientific">Perkinsus olseni</name>
    <name type="common">Perkinsus atlanticus</name>
    <dbReference type="NCBI Taxonomy" id="32597"/>
    <lineage>
        <taxon>Eukaryota</taxon>
        <taxon>Sar</taxon>
        <taxon>Alveolata</taxon>
        <taxon>Perkinsozoa</taxon>
        <taxon>Perkinsea</taxon>
        <taxon>Perkinsida</taxon>
        <taxon>Perkinsidae</taxon>
        <taxon>Perkinsus</taxon>
    </lineage>
</organism>
<feature type="region of interest" description="Disordered" evidence="9">
    <location>
        <begin position="428"/>
        <end position="450"/>
    </location>
</feature>
<dbReference type="InterPro" id="IPR022398">
    <property type="entry name" value="Peptidase_S8_His-AS"/>
</dbReference>
<keyword evidence="3" id="KW-0378">Hydrolase</keyword>
<comment type="similarity">
    <text evidence="1 8">Belongs to the peptidase S8 family.</text>
</comment>
<comment type="catalytic activity">
    <reaction evidence="6">
        <text>Hydrolysis of proteins with broad specificity for peptide bonds, and a preference for a large uncharged residue in P1. Hydrolyzes peptide amides.</text>
        <dbReference type="EC" id="3.4.21.62"/>
    </reaction>
</comment>
<dbReference type="Pfam" id="PF00082">
    <property type="entry name" value="Peptidase_S8"/>
    <property type="match status" value="1"/>
</dbReference>
<dbReference type="Proteomes" id="UP000541610">
    <property type="component" value="Unassembled WGS sequence"/>
</dbReference>
<dbReference type="SUPFAM" id="SSF52743">
    <property type="entry name" value="Subtilisin-like"/>
    <property type="match status" value="1"/>
</dbReference>
<dbReference type="PROSITE" id="PS00137">
    <property type="entry name" value="SUBTILASE_HIS"/>
    <property type="match status" value="1"/>
</dbReference>
<evidence type="ECO:0000256" key="8">
    <source>
        <dbReference type="PROSITE-ProRule" id="PRU01240"/>
    </source>
</evidence>
<dbReference type="InterPro" id="IPR023828">
    <property type="entry name" value="Peptidase_S8_Ser-AS"/>
</dbReference>
<evidence type="ECO:0000256" key="5">
    <source>
        <dbReference type="ARBA" id="ARBA00023145"/>
    </source>
</evidence>
<dbReference type="PROSITE" id="PS51892">
    <property type="entry name" value="SUBTILASE"/>
    <property type="match status" value="1"/>
</dbReference>
<accession>A0A7J6NUP4</accession>
<keyword evidence="10" id="KW-0732">Signal</keyword>
<dbReference type="AlphaFoldDB" id="A0A7J6NUP4"/>
<dbReference type="PRINTS" id="PR00723">
    <property type="entry name" value="SUBTILISIN"/>
</dbReference>
<evidence type="ECO:0000256" key="9">
    <source>
        <dbReference type="SAM" id="MobiDB-lite"/>
    </source>
</evidence>
<dbReference type="InterPro" id="IPR051048">
    <property type="entry name" value="Peptidase_S8/S53_subtilisin"/>
</dbReference>
<gene>
    <name evidence="12" type="primary">SUB2_9</name>
    <name evidence="12" type="ORF">FOZ60_003653</name>
</gene>
<dbReference type="InterPro" id="IPR036852">
    <property type="entry name" value="Peptidase_S8/S53_dom_sf"/>
</dbReference>
<reference evidence="12 13" key="1">
    <citation type="submission" date="2020-04" db="EMBL/GenBank/DDBJ databases">
        <title>Perkinsus olseni comparative genomics.</title>
        <authorList>
            <person name="Bogema D.R."/>
        </authorList>
    </citation>
    <scope>NUCLEOTIDE SEQUENCE [LARGE SCALE GENOMIC DNA]</scope>
    <source>
        <strain evidence="12">00978-12</strain>
    </source>
</reference>
<feature type="domain" description="Peptidase S8/S53" evidence="11">
    <location>
        <begin position="188"/>
        <end position="393"/>
    </location>
</feature>
<sequence length="472" mass="50328">MRVPYRLLVVFPICCLGTPDTLLSITSSVSEGGLSATSSSTAMVDIRSLPALLKTSSNPKARRLQQSTPFIEKCLNAPRAVDTLRHLGVQAVHTDTDECQLSHEELKAYVEEAAPALGLEVILERNSEVSLQVVEEARDGDTIHGIDYSKTAAAVNDARADEQWNLDLINLPEAWAAWEAVMAARRDREESEDVGDVKGHGTHCGGVLGATTNNSLGIAGISRAKIMPIRVLGPGGKGSVMEVMAGIDFAVQQKVDILSNSYAGSIRSELLKRSISLTAELGMLFVCAAGNEGKDISVKKAYPCAFTEELDNILCVGSSDKDLPYILARHSNYAPYLDVAAPGVQILSTFPGRSYRFMTGTSMATPHVSGVAAMLMQMGLSARDARAVIKNSTEVLENAFFVPVVKYGRLNALKAVRAAAVLPTVPPKPRRSLGGGNCVPSETPDTPGRSWAPRGSVLASLLFVTVATLPLL</sequence>
<dbReference type="EC" id="3.4.21.62" evidence="7"/>
<feature type="chain" id="PRO_5029502106" description="subtilisin" evidence="10">
    <location>
        <begin position="18"/>
        <end position="472"/>
    </location>
</feature>
<evidence type="ECO:0000313" key="13">
    <source>
        <dbReference type="Proteomes" id="UP000541610"/>
    </source>
</evidence>
<name>A0A7J6NUP4_PEROL</name>
<dbReference type="GO" id="GO:0004252">
    <property type="term" value="F:serine-type endopeptidase activity"/>
    <property type="evidence" value="ECO:0007669"/>
    <property type="project" value="UniProtKB-EC"/>
</dbReference>
<comment type="caution">
    <text evidence="8">Lacks conserved residue(s) required for the propagation of feature annotation.</text>
</comment>
<keyword evidence="4" id="KW-0720">Serine protease</keyword>
<dbReference type="EMBL" id="JABANP010000179">
    <property type="protein sequence ID" value="KAF4687632.1"/>
    <property type="molecule type" value="Genomic_DNA"/>
</dbReference>
<dbReference type="Gene3D" id="3.40.50.200">
    <property type="entry name" value="Peptidase S8/S53 domain"/>
    <property type="match status" value="1"/>
</dbReference>
<evidence type="ECO:0000313" key="12">
    <source>
        <dbReference type="EMBL" id="KAF4687632.1"/>
    </source>
</evidence>
<feature type="signal peptide" evidence="10">
    <location>
        <begin position="1"/>
        <end position="17"/>
    </location>
</feature>
<evidence type="ECO:0000256" key="3">
    <source>
        <dbReference type="ARBA" id="ARBA00022801"/>
    </source>
</evidence>
<dbReference type="PANTHER" id="PTHR43399">
    <property type="entry name" value="SUBTILISIN-RELATED"/>
    <property type="match status" value="1"/>
</dbReference>
<comment type="caution">
    <text evidence="12">The sequence shown here is derived from an EMBL/GenBank/DDBJ whole genome shotgun (WGS) entry which is preliminary data.</text>
</comment>
<dbReference type="InterPro" id="IPR000209">
    <property type="entry name" value="Peptidase_S8/S53_dom"/>
</dbReference>
<evidence type="ECO:0000256" key="4">
    <source>
        <dbReference type="ARBA" id="ARBA00022825"/>
    </source>
</evidence>
<evidence type="ECO:0000256" key="7">
    <source>
        <dbReference type="ARBA" id="ARBA00023619"/>
    </source>
</evidence>
<dbReference type="PROSITE" id="PS00138">
    <property type="entry name" value="SUBTILASE_SER"/>
    <property type="match status" value="1"/>
</dbReference>
<proteinExistence type="inferred from homology"/>
<dbReference type="OrthoDB" id="206201at2759"/>